<gene>
    <name evidence="2" type="ORF">HAHE_17140</name>
</gene>
<sequence>MGFWIGLCVTAFLVWAWVDSRGHMTVFGGRESPRSLLLNVYGSRVRLEISVPDASRYTSPAQPFEWVWERTEHFFVGEHGVIESPWFPAMKTDHLARYDSSTPPGAPLGTHTQELIFEGYEIHIPFVVVIPVWVALWLIFLGLYRRWQRKRATNSAAAEGP</sequence>
<keyword evidence="3" id="KW-1185">Reference proteome</keyword>
<name>A0ABN6H2H0_9BACT</name>
<keyword evidence="1" id="KW-0472">Membrane</keyword>
<feature type="transmembrane region" description="Helical" evidence="1">
    <location>
        <begin position="122"/>
        <end position="144"/>
    </location>
</feature>
<evidence type="ECO:0000313" key="3">
    <source>
        <dbReference type="Proteomes" id="UP001374893"/>
    </source>
</evidence>
<evidence type="ECO:0000256" key="1">
    <source>
        <dbReference type="SAM" id="Phobius"/>
    </source>
</evidence>
<evidence type="ECO:0008006" key="4">
    <source>
        <dbReference type="Google" id="ProtNLM"/>
    </source>
</evidence>
<reference evidence="2 3" key="1">
    <citation type="submission" date="2021-06" db="EMBL/GenBank/DDBJ databases">
        <title>Complete genome of Haloferula helveola possessing various polysaccharide degrading enzymes.</title>
        <authorList>
            <person name="Takami H."/>
            <person name="Huang C."/>
            <person name="Hamasaki K."/>
        </authorList>
    </citation>
    <scope>NUCLEOTIDE SEQUENCE [LARGE SCALE GENOMIC DNA]</scope>
    <source>
        <strain evidence="2 3">CN-1</strain>
    </source>
</reference>
<evidence type="ECO:0000313" key="2">
    <source>
        <dbReference type="EMBL" id="BCX47806.1"/>
    </source>
</evidence>
<dbReference type="EMBL" id="AP024702">
    <property type="protein sequence ID" value="BCX47806.1"/>
    <property type="molecule type" value="Genomic_DNA"/>
</dbReference>
<protein>
    <recommendedName>
        <fullName evidence="4">DUF3592 domain-containing protein</fullName>
    </recommendedName>
</protein>
<accession>A0ABN6H2H0</accession>
<keyword evidence="1" id="KW-1133">Transmembrane helix</keyword>
<dbReference type="Proteomes" id="UP001374893">
    <property type="component" value="Chromosome"/>
</dbReference>
<organism evidence="2 3">
    <name type="scientific">Haloferula helveola</name>
    <dbReference type="NCBI Taxonomy" id="490095"/>
    <lineage>
        <taxon>Bacteria</taxon>
        <taxon>Pseudomonadati</taxon>
        <taxon>Verrucomicrobiota</taxon>
        <taxon>Verrucomicrobiia</taxon>
        <taxon>Verrucomicrobiales</taxon>
        <taxon>Verrucomicrobiaceae</taxon>
        <taxon>Haloferula</taxon>
    </lineage>
</organism>
<keyword evidence="1" id="KW-0812">Transmembrane</keyword>
<proteinExistence type="predicted"/>